<reference evidence="2 3" key="1">
    <citation type="submission" date="2024-09" db="EMBL/GenBank/DDBJ databases">
        <title>Chromosome-scale assembly of Riccia sorocarpa.</title>
        <authorList>
            <person name="Paukszto L."/>
        </authorList>
    </citation>
    <scope>NUCLEOTIDE SEQUENCE [LARGE SCALE GENOMIC DNA]</scope>
    <source>
        <strain evidence="2">LP-2024</strain>
        <tissue evidence="2">Aerial parts of the thallus</tissue>
    </source>
</reference>
<dbReference type="InterPro" id="IPR020471">
    <property type="entry name" value="AKR"/>
</dbReference>
<evidence type="ECO:0000313" key="2">
    <source>
        <dbReference type="EMBL" id="KAL3682729.1"/>
    </source>
</evidence>
<dbReference type="PANTHER" id="PTHR11732">
    <property type="entry name" value="ALDO/KETO REDUCTASE"/>
    <property type="match status" value="1"/>
</dbReference>
<dbReference type="PROSITE" id="PS00798">
    <property type="entry name" value="ALDOKETO_REDUCTASE_1"/>
    <property type="match status" value="1"/>
</dbReference>
<dbReference type="Pfam" id="PF00248">
    <property type="entry name" value="Aldo_ket_red"/>
    <property type="match status" value="1"/>
</dbReference>
<organism evidence="2 3">
    <name type="scientific">Riccia sorocarpa</name>
    <dbReference type="NCBI Taxonomy" id="122646"/>
    <lineage>
        <taxon>Eukaryota</taxon>
        <taxon>Viridiplantae</taxon>
        <taxon>Streptophyta</taxon>
        <taxon>Embryophyta</taxon>
        <taxon>Marchantiophyta</taxon>
        <taxon>Marchantiopsida</taxon>
        <taxon>Marchantiidae</taxon>
        <taxon>Marchantiales</taxon>
        <taxon>Ricciaceae</taxon>
        <taxon>Riccia</taxon>
    </lineage>
</organism>
<dbReference type="EMBL" id="JBJQOH010000006">
    <property type="protein sequence ID" value="KAL3682729.1"/>
    <property type="molecule type" value="Genomic_DNA"/>
</dbReference>
<name>A0ABD3H005_9MARC</name>
<feature type="domain" description="NADP-dependent oxidoreductase" evidence="1">
    <location>
        <begin position="102"/>
        <end position="376"/>
    </location>
</feature>
<evidence type="ECO:0000313" key="3">
    <source>
        <dbReference type="Proteomes" id="UP001633002"/>
    </source>
</evidence>
<accession>A0ABD3H005</accession>
<gene>
    <name evidence="2" type="ORF">R1sor_000751</name>
</gene>
<dbReference type="InterPro" id="IPR036812">
    <property type="entry name" value="NAD(P)_OxRdtase_dom_sf"/>
</dbReference>
<dbReference type="Gene3D" id="3.20.20.100">
    <property type="entry name" value="NADP-dependent oxidoreductase domain"/>
    <property type="match status" value="1"/>
</dbReference>
<dbReference type="InterPro" id="IPR023210">
    <property type="entry name" value="NADP_OxRdtase_dom"/>
</dbReference>
<sequence length="417" mass="46401">MDRDIECSDSLPPISMTANLQIACFSIHYIIEALANGVVRHLKSSLSFVKNICGQEFSAQSVRFRFVESMGTADIITRASLMGKEIEGWNLRLNTAALMPAIALGTSTIAKSETPEEMRAIIRNGLQAGYRHFDTAAVYGTEHLLGEVLKEVLTSGALRREDVFITSKLGLSDAHLDDVIPAIRKSLRELQLDYVDLYMLHFPLRLKRGKNPFQGLSEDSFAPFDLIGVWKALEHSVELGLTRAVGICNSGSKILQQIAADAKMMPAVNQVEMHPGCLQPKLLDTCKQLGTILMAYFPLGSPGNLRLGEGTSLVINSPILKAIAQKHGKTVEQVALRWTLDHGAGFVCKSRNPTRLTQYLGAFGWNLDNEEHKRIETMPRFMLQDWSVWCNATTSPYRTPKEILDDWFDSDEVNVHT</sequence>
<comment type="caution">
    <text evidence="2">The sequence shown here is derived from an EMBL/GenBank/DDBJ whole genome shotgun (WGS) entry which is preliminary data.</text>
</comment>
<dbReference type="AlphaFoldDB" id="A0ABD3H005"/>
<evidence type="ECO:0000259" key="1">
    <source>
        <dbReference type="Pfam" id="PF00248"/>
    </source>
</evidence>
<dbReference type="InterPro" id="IPR018170">
    <property type="entry name" value="Aldo/ket_reductase_CS"/>
</dbReference>
<dbReference type="SUPFAM" id="SSF51430">
    <property type="entry name" value="NAD(P)-linked oxidoreductase"/>
    <property type="match status" value="1"/>
</dbReference>
<proteinExistence type="predicted"/>
<dbReference type="PRINTS" id="PR00069">
    <property type="entry name" value="ALDKETRDTASE"/>
</dbReference>
<protein>
    <recommendedName>
        <fullName evidence="1">NADP-dependent oxidoreductase domain-containing protein</fullName>
    </recommendedName>
</protein>
<dbReference type="Proteomes" id="UP001633002">
    <property type="component" value="Unassembled WGS sequence"/>
</dbReference>
<keyword evidence="3" id="KW-1185">Reference proteome</keyword>